<dbReference type="Pfam" id="PF03245">
    <property type="entry name" value="Phage_lysis"/>
    <property type="match status" value="1"/>
</dbReference>
<evidence type="ECO:0000256" key="2">
    <source>
        <dbReference type="SAM" id="Phobius"/>
    </source>
</evidence>
<dbReference type="Proteomes" id="UP000027451">
    <property type="component" value="Unassembled WGS sequence"/>
</dbReference>
<dbReference type="EMBL" id="JFHD01000047">
    <property type="protein sequence ID" value="KDR25419.1"/>
    <property type="molecule type" value="Genomic_DNA"/>
</dbReference>
<feature type="region of interest" description="Disordered" evidence="1">
    <location>
        <begin position="124"/>
        <end position="146"/>
    </location>
</feature>
<protein>
    <submittedName>
        <fullName evidence="3">Lysozyme</fullName>
    </submittedName>
</protein>
<proteinExistence type="predicted"/>
<keyword evidence="4" id="KW-1185">Reference proteome</keyword>
<comment type="caution">
    <text evidence="3">The sequence shown here is derived from an EMBL/GenBank/DDBJ whole genome shotgun (WGS) entry which is preliminary data.</text>
</comment>
<reference evidence="3 4" key="1">
    <citation type="submission" date="2014-03" db="EMBL/GenBank/DDBJ databases">
        <title>Draft Genome Sequences of Four Burkholderia Strains.</title>
        <authorList>
            <person name="Liu X.Y."/>
            <person name="Li C.X."/>
            <person name="Xu J.H."/>
        </authorList>
    </citation>
    <scope>NUCLEOTIDE SEQUENCE [LARGE SCALE GENOMIC DNA]</scope>
    <source>
        <strain evidence="3 4">OP-1</strain>
    </source>
</reference>
<accession>A0A656QDD9</accession>
<sequence length="202" mass="20336">MRLKPAEETDMSPYLITGIIAGALGIAIGGAALHTVDATKLASEQTAHAHDNEINAQKLQAVSDAAASAARAAIAKQNDAATQIADLDTKLNLEKASHDADNAKNRAAIADGARRLRVAVSAYTPAGGGNTANPSPSASGVGDGAGGTAELSPAFGSALFGIVDDADGDARAKAEYLQHYVCILQQQGVIAGACSLTTTAKE</sequence>
<dbReference type="AlphaFoldDB" id="A0A656QDD9"/>
<dbReference type="InterPro" id="IPR004929">
    <property type="entry name" value="I-spanin"/>
</dbReference>
<evidence type="ECO:0000313" key="3">
    <source>
        <dbReference type="EMBL" id="KDR25419.1"/>
    </source>
</evidence>
<gene>
    <name evidence="3" type="ORF">BG60_28150</name>
</gene>
<evidence type="ECO:0000313" key="4">
    <source>
        <dbReference type="Proteomes" id="UP000027451"/>
    </source>
</evidence>
<evidence type="ECO:0000256" key="1">
    <source>
        <dbReference type="SAM" id="MobiDB-lite"/>
    </source>
</evidence>
<keyword evidence="2" id="KW-1133">Transmembrane helix</keyword>
<dbReference type="GO" id="GO:0044659">
    <property type="term" value="P:viral release from host cell by cytolysis"/>
    <property type="evidence" value="ECO:0007669"/>
    <property type="project" value="InterPro"/>
</dbReference>
<organism evidence="3 4">
    <name type="scientific">Caballeronia zhejiangensis</name>
    <dbReference type="NCBI Taxonomy" id="871203"/>
    <lineage>
        <taxon>Bacteria</taxon>
        <taxon>Pseudomonadati</taxon>
        <taxon>Pseudomonadota</taxon>
        <taxon>Betaproteobacteria</taxon>
        <taxon>Burkholderiales</taxon>
        <taxon>Burkholderiaceae</taxon>
        <taxon>Caballeronia</taxon>
    </lineage>
</organism>
<name>A0A656QDD9_9BURK</name>
<keyword evidence="2" id="KW-0472">Membrane</keyword>
<feature type="transmembrane region" description="Helical" evidence="2">
    <location>
        <begin position="12"/>
        <end position="33"/>
    </location>
</feature>
<keyword evidence="2" id="KW-0812">Transmembrane</keyword>